<comment type="caution">
    <text evidence="1">Lacks conserved residue(s) required for the propagation of feature annotation.</text>
</comment>
<evidence type="ECO:0000259" key="2">
    <source>
        <dbReference type="PROSITE" id="PS50110"/>
    </source>
</evidence>
<name>A0A235HEH7_AZOBR</name>
<dbReference type="Pfam" id="PF00072">
    <property type="entry name" value="Response_reg"/>
    <property type="match status" value="1"/>
</dbReference>
<comment type="caution">
    <text evidence="3">The sequence shown here is derived from an EMBL/GenBank/DDBJ whole genome shotgun (WGS) entry which is preliminary data.</text>
</comment>
<dbReference type="InterPro" id="IPR011006">
    <property type="entry name" value="CheY-like_superfamily"/>
</dbReference>
<keyword evidence="3" id="KW-0614">Plasmid</keyword>
<protein>
    <submittedName>
        <fullName evidence="3">Two-component system response regulator</fullName>
    </submittedName>
</protein>
<dbReference type="Proteomes" id="UP000215367">
    <property type="component" value="Unassembled WGS sequence"/>
</dbReference>
<dbReference type="Gene3D" id="3.40.50.2300">
    <property type="match status" value="1"/>
</dbReference>
<feature type="domain" description="Response regulatory" evidence="2">
    <location>
        <begin position="13"/>
        <end position="140"/>
    </location>
</feature>
<evidence type="ECO:0000313" key="3">
    <source>
        <dbReference type="EMBL" id="OYD83635.1"/>
    </source>
</evidence>
<dbReference type="PROSITE" id="PS50110">
    <property type="entry name" value="RESPONSE_REGULATORY"/>
    <property type="match status" value="1"/>
</dbReference>
<geneLocation type="plasmid" evidence="3">
    <name>unnamed</name>
</geneLocation>
<dbReference type="SUPFAM" id="SSF52172">
    <property type="entry name" value="CheY-like"/>
    <property type="match status" value="1"/>
</dbReference>
<dbReference type="PANTHER" id="PTHR44520:SF1">
    <property type="entry name" value="TWO-COMPONENT SYSTEM REGULATORY PROTEIN"/>
    <property type="match status" value="1"/>
</dbReference>
<dbReference type="CDD" id="cd17557">
    <property type="entry name" value="REC_Rcp-like"/>
    <property type="match status" value="1"/>
</dbReference>
<dbReference type="SMART" id="SM00448">
    <property type="entry name" value="REC"/>
    <property type="match status" value="1"/>
</dbReference>
<dbReference type="GO" id="GO:0000160">
    <property type="term" value="P:phosphorelay signal transduction system"/>
    <property type="evidence" value="ECO:0007669"/>
    <property type="project" value="InterPro"/>
</dbReference>
<evidence type="ECO:0000313" key="4">
    <source>
        <dbReference type="Proteomes" id="UP000215367"/>
    </source>
</evidence>
<dbReference type="EMBL" id="NOWT01000012">
    <property type="protein sequence ID" value="OYD83635.1"/>
    <property type="molecule type" value="Genomic_DNA"/>
</dbReference>
<reference evidence="3 4" key="1">
    <citation type="submission" date="2017-07" db="EMBL/GenBank/DDBJ databases">
        <title>Whole genome sequence of Azospirillum brasilense 2A1, a potential biofertilizer strain.</title>
        <authorList>
            <person name="Fontana C.A."/>
            <person name="Toffoli L.M."/>
            <person name="Salazar S.M."/>
            <person name="Puglisi E."/>
            <person name="Pedraza R."/>
            <person name="Bassi D."/>
            <person name="Cocconcelli P.S."/>
        </authorList>
    </citation>
    <scope>NUCLEOTIDE SEQUENCE [LARGE SCALE GENOMIC DNA]</scope>
    <source>
        <strain evidence="3 4">2A1</strain>
        <plasmid evidence="3">unnamed</plasmid>
    </source>
</reference>
<gene>
    <name evidence="3" type="ORF">CHT98_14165</name>
</gene>
<dbReference type="PANTHER" id="PTHR44520">
    <property type="entry name" value="RESPONSE REGULATOR RCP1-RELATED"/>
    <property type="match status" value="1"/>
</dbReference>
<dbReference type="AlphaFoldDB" id="A0A235HEH7"/>
<accession>A0A235HEH7</accession>
<dbReference type="InterPro" id="IPR052893">
    <property type="entry name" value="TCS_response_regulator"/>
</dbReference>
<organism evidence="3 4">
    <name type="scientific">Azospirillum brasilense</name>
    <dbReference type="NCBI Taxonomy" id="192"/>
    <lineage>
        <taxon>Bacteria</taxon>
        <taxon>Pseudomonadati</taxon>
        <taxon>Pseudomonadota</taxon>
        <taxon>Alphaproteobacteria</taxon>
        <taxon>Rhodospirillales</taxon>
        <taxon>Azospirillaceae</taxon>
        <taxon>Azospirillum</taxon>
    </lineage>
</organism>
<sequence>MREMRVTTSALKPILVVEDNPRDLELTLAALKKCKLSNSIIVARDGEEALRMLSRRDPETGWPTQLPAVILLELNLPKIDGLEVLERVKSNPAIRHVPIVMFTASYEESDIMLSYELGVNAFVVKPIDSEALSEAIRNLSAFWASLNQSPTSGFQGLPAPFR</sequence>
<dbReference type="InterPro" id="IPR001789">
    <property type="entry name" value="Sig_transdc_resp-reg_receiver"/>
</dbReference>
<evidence type="ECO:0000256" key="1">
    <source>
        <dbReference type="PROSITE-ProRule" id="PRU00169"/>
    </source>
</evidence>
<proteinExistence type="predicted"/>